<dbReference type="Proteomes" id="UP001256827">
    <property type="component" value="Chromosome"/>
</dbReference>
<organism evidence="2 3">
    <name type="scientific">Brevibacillus brevis</name>
    <name type="common">Bacillus brevis</name>
    <dbReference type="NCBI Taxonomy" id="1393"/>
    <lineage>
        <taxon>Bacteria</taxon>
        <taxon>Bacillati</taxon>
        <taxon>Bacillota</taxon>
        <taxon>Bacilli</taxon>
        <taxon>Bacillales</taxon>
        <taxon>Paenibacillaceae</taxon>
        <taxon>Brevibacillus</taxon>
    </lineage>
</organism>
<feature type="region of interest" description="Disordered" evidence="1">
    <location>
        <begin position="1"/>
        <end position="111"/>
    </location>
</feature>
<accession>A0ABY9T014</accession>
<evidence type="ECO:0000256" key="1">
    <source>
        <dbReference type="SAM" id="MobiDB-lite"/>
    </source>
</evidence>
<dbReference type="RefSeq" id="WP_310764384.1">
    <property type="nucleotide sequence ID" value="NZ_CP134050.1"/>
</dbReference>
<evidence type="ECO:0008006" key="4">
    <source>
        <dbReference type="Google" id="ProtNLM"/>
    </source>
</evidence>
<sequence length="367" mass="40388">MTAKRPELNRRSSSPSSRKTGGATRPHGHIRPLLDNAVTAAKVDRPGGKPGKSMRSPTGNPSIGNGKKTPIQSLKRVTGVPFNRNGRKRQTAMRPLSTKPAAPKQTDHAHVAGGETEESFVLSAAAAGESRHEGERQDPTPPLFDHSPLMNAEEFPPPVQKHTSASPEYLLPTSEAPAAYTKNDAMIYPHIAYASSPNRLLVRVTVVEEVWEVQWEQRVRIKWSRPWARVDIEVRMSATELRYDQSGSTLWIEGEMIVTGTGTALGDAVVRHETVLLPFSATVLRPAATASPQKNVPPLSLPPYPEERWAEAGDWKMTWLSNPLAACSSNREQEGLILICGRVWWFRKQFLPLSGPESGAPLWTARS</sequence>
<reference evidence="2 3" key="1">
    <citation type="submission" date="2023-09" db="EMBL/GenBank/DDBJ databases">
        <title>Complete Genome and Methylome dissection of Bacillus brevis NEB573 original source of BbsI restriction endonuclease.</title>
        <authorList>
            <person name="Fomenkov A."/>
            <person name="Roberts R.D."/>
        </authorList>
    </citation>
    <scope>NUCLEOTIDE SEQUENCE [LARGE SCALE GENOMIC DNA]</scope>
    <source>
        <strain evidence="2 3">NEB573</strain>
    </source>
</reference>
<gene>
    <name evidence="2" type="ORF">RGB73_19325</name>
</gene>
<feature type="compositionally biased region" description="Basic and acidic residues" evidence="1">
    <location>
        <begin position="1"/>
        <end position="10"/>
    </location>
</feature>
<evidence type="ECO:0000313" key="3">
    <source>
        <dbReference type="Proteomes" id="UP001256827"/>
    </source>
</evidence>
<keyword evidence="3" id="KW-1185">Reference proteome</keyword>
<evidence type="ECO:0000313" key="2">
    <source>
        <dbReference type="EMBL" id="WNC12869.1"/>
    </source>
</evidence>
<protein>
    <recommendedName>
        <fullName evidence="4">DUF3794 domain-containing protein</fullName>
    </recommendedName>
</protein>
<proteinExistence type="predicted"/>
<name>A0ABY9T014_BREBE</name>
<dbReference type="EMBL" id="CP134050">
    <property type="protein sequence ID" value="WNC12869.1"/>
    <property type="molecule type" value="Genomic_DNA"/>
</dbReference>